<protein>
    <submittedName>
        <fullName evidence="3">Uncharacterized protein</fullName>
    </submittedName>
</protein>
<evidence type="ECO:0000256" key="1">
    <source>
        <dbReference type="SAM" id="MobiDB-lite"/>
    </source>
</evidence>
<feature type="transmembrane region" description="Helical" evidence="2">
    <location>
        <begin position="181"/>
        <end position="198"/>
    </location>
</feature>
<dbReference type="InParanoid" id="A0A7I4D3L7"/>
<evidence type="ECO:0000256" key="2">
    <source>
        <dbReference type="SAM" id="Phobius"/>
    </source>
</evidence>
<evidence type="ECO:0000313" key="3">
    <source>
        <dbReference type="EnsemblPlants" id="Pp3c2_3520V3.3"/>
    </source>
</evidence>
<evidence type="ECO:0000313" key="4">
    <source>
        <dbReference type="Proteomes" id="UP000006727"/>
    </source>
</evidence>
<keyword evidence="4" id="KW-1185">Reference proteome</keyword>
<feature type="transmembrane region" description="Helical" evidence="2">
    <location>
        <begin position="356"/>
        <end position="378"/>
    </location>
</feature>
<feature type="region of interest" description="Disordered" evidence="1">
    <location>
        <begin position="409"/>
        <end position="439"/>
    </location>
</feature>
<feature type="transmembrane region" description="Helical" evidence="2">
    <location>
        <begin position="98"/>
        <end position="118"/>
    </location>
</feature>
<dbReference type="Proteomes" id="UP000006727">
    <property type="component" value="Chromosome 2"/>
</dbReference>
<dbReference type="PANTHER" id="PTHR31414:SF15">
    <property type="entry name" value="PLASMA MEMBRANE FUSION PROTEIN"/>
    <property type="match status" value="1"/>
</dbReference>
<keyword evidence="2" id="KW-1133">Transmembrane helix</keyword>
<dbReference type="InterPro" id="IPR040283">
    <property type="entry name" value="DDB_G0292058-like"/>
</dbReference>
<dbReference type="PANTHER" id="PTHR31414">
    <property type="entry name" value="TRANSMEMBRANE PROTEIN DDB_G0292058"/>
    <property type="match status" value="1"/>
</dbReference>
<dbReference type="AlphaFoldDB" id="A0A7I4D3L7"/>
<reference evidence="3" key="3">
    <citation type="submission" date="2020-12" db="UniProtKB">
        <authorList>
            <consortium name="EnsemblPlants"/>
        </authorList>
    </citation>
    <scope>IDENTIFICATION</scope>
</reference>
<gene>
    <name evidence="3" type="primary">LOC112273268</name>
</gene>
<feature type="transmembrane region" description="Helical" evidence="2">
    <location>
        <begin position="205"/>
        <end position="228"/>
    </location>
</feature>
<organism evidence="3 4">
    <name type="scientific">Physcomitrium patens</name>
    <name type="common">Spreading-leaved earth moss</name>
    <name type="synonym">Physcomitrella patens</name>
    <dbReference type="NCBI Taxonomy" id="3218"/>
    <lineage>
        <taxon>Eukaryota</taxon>
        <taxon>Viridiplantae</taxon>
        <taxon>Streptophyta</taxon>
        <taxon>Embryophyta</taxon>
        <taxon>Bryophyta</taxon>
        <taxon>Bryophytina</taxon>
        <taxon>Bryopsida</taxon>
        <taxon>Funariidae</taxon>
        <taxon>Funariales</taxon>
        <taxon>Funariaceae</taxon>
        <taxon>Physcomitrium</taxon>
    </lineage>
</organism>
<feature type="transmembrane region" description="Helical" evidence="2">
    <location>
        <begin position="44"/>
        <end position="77"/>
    </location>
</feature>
<keyword evidence="2" id="KW-0472">Membrane</keyword>
<dbReference type="EMBL" id="ABEU02000002">
    <property type="status" value="NOT_ANNOTATED_CDS"/>
    <property type="molecule type" value="Genomic_DNA"/>
</dbReference>
<sequence>MSNPSPSPAESIYILAAERTRRPDPLNSFRTYHGGWNFMNMSYLASAGFTGISGFVIGLLCLLLGLGIIVVMGCMLVCCKEHLKPTPNFDRVGNFTTLISLMFFTIVTITGCGVLFTGQEGLHSDLSTVFKYLISQFAAAVDASVTSVPPMAAPSAAQAAEKMESATNSISTEILAILDEIRLGLIILCAGMLVLALIGLGEDQILVTIGWLLVTSTWILCGVFLLLYSVIGDTCVAMQEWADDPRPGSSFDMIMKCGSDLNSSSSHLSIGELLTVADGETQFPDYKFVNGIHQRYHETSVLENDDGHLNHIEKDKSIQEKPSTNDTCAVLRQSFVEIFQTVATNNCPGMRRNAKWVWMALVALSAGSTVSICLWILFTRRSTIRLRKVDLCSNQMSFGFEASNKKNDNIGAGASSTTTGEEFSVDVNGGGRRRTKPRQ</sequence>
<dbReference type="Gramene" id="Pp3c2_3520V3.3">
    <property type="protein sequence ID" value="Pp3c2_3520V3.3"/>
    <property type="gene ID" value="Pp3c2_3520"/>
</dbReference>
<reference evidence="3 4" key="2">
    <citation type="journal article" date="2018" name="Plant J.">
        <title>The Physcomitrella patens chromosome-scale assembly reveals moss genome structure and evolution.</title>
        <authorList>
            <person name="Lang D."/>
            <person name="Ullrich K.K."/>
            <person name="Murat F."/>
            <person name="Fuchs J."/>
            <person name="Jenkins J."/>
            <person name="Haas F.B."/>
            <person name="Piednoel M."/>
            <person name="Gundlach H."/>
            <person name="Van Bel M."/>
            <person name="Meyberg R."/>
            <person name="Vives C."/>
            <person name="Morata J."/>
            <person name="Symeonidi A."/>
            <person name="Hiss M."/>
            <person name="Muchero W."/>
            <person name="Kamisugi Y."/>
            <person name="Saleh O."/>
            <person name="Blanc G."/>
            <person name="Decker E.L."/>
            <person name="van Gessel N."/>
            <person name="Grimwood J."/>
            <person name="Hayes R.D."/>
            <person name="Graham S.W."/>
            <person name="Gunter L.E."/>
            <person name="McDaniel S.F."/>
            <person name="Hoernstein S.N.W."/>
            <person name="Larsson A."/>
            <person name="Li F.W."/>
            <person name="Perroud P.F."/>
            <person name="Phillips J."/>
            <person name="Ranjan P."/>
            <person name="Rokshar D.S."/>
            <person name="Rothfels C.J."/>
            <person name="Schneider L."/>
            <person name="Shu S."/>
            <person name="Stevenson D.W."/>
            <person name="Thummler F."/>
            <person name="Tillich M."/>
            <person name="Villarreal Aguilar J.C."/>
            <person name="Widiez T."/>
            <person name="Wong G.K."/>
            <person name="Wymore A."/>
            <person name="Zhang Y."/>
            <person name="Zimmer A.D."/>
            <person name="Quatrano R.S."/>
            <person name="Mayer K.F.X."/>
            <person name="Goodstein D."/>
            <person name="Casacuberta J.M."/>
            <person name="Vandepoele K."/>
            <person name="Reski R."/>
            <person name="Cuming A.C."/>
            <person name="Tuskan G.A."/>
            <person name="Maumus F."/>
            <person name="Salse J."/>
            <person name="Schmutz J."/>
            <person name="Rensing S.A."/>
        </authorList>
    </citation>
    <scope>NUCLEOTIDE SEQUENCE [LARGE SCALE GENOMIC DNA]</scope>
    <source>
        <strain evidence="3 4">cv. Gransden 2004</strain>
    </source>
</reference>
<dbReference type="OMA" id="TSFQGVR"/>
<keyword evidence="2" id="KW-0812">Transmembrane</keyword>
<name>A0A7I4D3L7_PHYPA</name>
<accession>A0A7I4D3L7</accession>
<proteinExistence type="predicted"/>
<dbReference type="EnsemblPlants" id="Pp3c2_3520V3.3">
    <property type="protein sequence ID" value="Pp3c2_3520V3.3"/>
    <property type="gene ID" value="Pp3c2_3520"/>
</dbReference>
<reference evidence="3 4" key="1">
    <citation type="journal article" date="2008" name="Science">
        <title>The Physcomitrella genome reveals evolutionary insights into the conquest of land by plants.</title>
        <authorList>
            <person name="Rensing S."/>
            <person name="Lang D."/>
            <person name="Zimmer A."/>
            <person name="Terry A."/>
            <person name="Salamov A."/>
            <person name="Shapiro H."/>
            <person name="Nishiyama T."/>
            <person name="Perroud P.-F."/>
            <person name="Lindquist E."/>
            <person name="Kamisugi Y."/>
            <person name="Tanahashi T."/>
            <person name="Sakakibara K."/>
            <person name="Fujita T."/>
            <person name="Oishi K."/>
            <person name="Shin-I T."/>
            <person name="Kuroki Y."/>
            <person name="Toyoda A."/>
            <person name="Suzuki Y."/>
            <person name="Hashimoto A."/>
            <person name="Yamaguchi K."/>
            <person name="Sugano A."/>
            <person name="Kohara Y."/>
            <person name="Fujiyama A."/>
            <person name="Anterola A."/>
            <person name="Aoki S."/>
            <person name="Ashton N."/>
            <person name="Barbazuk W.B."/>
            <person name="Barker E."/>
            <person name="Bennetzen J."/>
            <person name="Bezanilla M."/>
            <person name="Blankenship R."/>
            <person name="Cho S.H."/>
            <person name="Dutcher S."/>
            <person name="Estelle M."/>
            <person name="Fawcett J.A."/>
            <person name="Gundlach H."/>
            <person name="Hanada K."/>
            <person name="Heyl A."/>
            <person name="Hicks K.A."/>
            <person name="Hugh J."/>
            <person name="Lohr M."/>
            <person name="Mayer K."/>
            <person name="Melkozernov A."/>
            <person name="Murata T."/>
            <person name="Nelson D."/>
            <person name="Pils B."/>
            <person name="Prigge M."/>
            <person name="Reiss B."/>
            <person name="Renner T."/>
            <person name="Rombauts S."/>
            <person name="Rushton P."/>
            <person name="Sanderfoot A."/>
            <person name="Schween G."/>
            <person name="Shiu S.-H."/>
            <person name="Stueber K."/>
            <person name="Theodoulou F.L."/>
            <person name="Tu H."/>
            <person name="Van de Peer Y."/>
            <person name="Verrier P.J."/>
            <person name="Waters E."/>
            <person name="Wood A."/>
            <person name="Yang L."/>
            <person name="Cove D."/>
            <person name="Cuming A."/>
            <person name="Hasebe M."/>
            <person name="Lucas S."/>
            <person name="Mishler D.B."/>
            <person name="Reski R."/>
            <person name="Grigoriev I."/>
            <person name="Quatrano R.S."/>
            <person name="Boore J.L."/>
        </authorList>
    </citation>
    <scope>NUCLEOTIDE SEQUENCE [LARGE SCALE GENOMIC DNA]</scope>
    <source>
        <strain evidence="3 4">cv. Gransden 2004</strain>
    </source>
</reference>